<dbReference type="GO" id="GO:0003682">
    <property type="term" value="F:chromatin binding"/>
    <property type="evidence" value="ECO:0007669"/>
    <property type="project" value="TreeGrafter"/>
</dbReference>
<dbReference type="Proteomes" id="UP000770717">
    <property type="component" value="Unassembled WGS sequence"/>
</dbReference>
<sequence length="91" mass="10064">VYENWDSFKVNDVLEVYGVLSVEPALGAPYEDRDPMSSLLEPVDALEEQRAHSPPTSLVPRVHAIVIHKLAHTNPLIPSSVCQTAESKQCK</sequence>
<evidence type="ECO:0000256" key="4">
    <source>
        <dbReference type="ARBA" id="ARBA00023242"/>
    </source>
</evidence>
<accession>A0A8J6E5P9</accession>
<evidence type="ECO:0000256" key="1">
    <source>
        <dbReference type="ARBA" id="ARBA00004123"/>
    </source>
</evidence>
<dbReference type="InterPro" id="IPR019140">
    <property type="entry name" value="MCM_complex-bd"/>
</dbReference>
<dbReference type="AlphaFoldDB" id="A0A8J6E5P9"/>
<protein>
    <recommendedName>
        <fullName evidence="3">Mini-chromosome maintenance complex-binding protein</fullName>
    </recommendedName>
</protein>
<evidence type="ECO:0000313" key="6">
    <source>
        <dbReference type="Proteomes" id="UP000770717"/>
    </source>
</evidence>
<comment type="similarity">
    <text evidence="2">Belongs to the MCMBP family.</text>
</comment>
<dbReference type="Pfam" id="PF09739">
    <property type="entry name" value="MCM_bind"/>
    <property type="match status" value="1"/>
</dbReference>
<dbReference type="EMBL" id="WNTK01034775">
    <property type="protein sequence ID" value="KAG9460887.1"/>
    <property type="molecule type" value="Genomic_DNA"/>
</dbReference>
<dbReference type="PANTHER" id="PTHR13489:SF0">
    <property type="entry name" value="MINI-CHROMOSOME MAINTENANCE COMPLEX-BINDING PROTEIN"/>
    <property type="match status" value="1"/>
</dbReference>
<dbReference type="GO" id="GO:0006261">
    <property type="term" value="P:DNA-templated DNA replication"/>
    <property type="evidence" value="ECO:0007669"/>
    <property type="project" value="TreeGrafter"/>
</dbReference>
<evidence type="ECO:0000256" key="3">
    <source>
        <dbReference type="ARBA" id="ARBA00015405"/>
    </source>
</evidence>
<dbReference type="OrthoDB" id="329666at2759"/>
<reference evidence="5" key="1">
    <citation type="thesis" date="2020" institute="ProQuest LLC" country="789 East Eisenhower Parkway, Ann Arbor, MI, USA">
        <title>Comparative Genomics and Chromosome Evolution.</title>
        <authorList>
            <person name="Mudd A.B."/>
        </authorList>
    </citation>
    <scope>NUCLEOTIDE SEQUENCE</scope>
    <source>
        <strain evidence="5">HN-11 Male</strain>
        <tissue evidence="5">Kidney and liver</tissue>
    </source>
</reference>
<gene>
    <name evidence="5" type="ORF">GDO78_018928</name>
</gene>
<organism evidence="5 6">
    <name type="scientific">Eleutherodactylus coqui</name>
    <name type="common">Puerto Rican coqui</name>
    <dbReference type="NCBI Taxonomy" id="57060"/>
    <lineage>
        <taxon>Eukaryota</taxon>
        <taxon>Metazoa</taxon>
        <taxon>Chordata</taxon>
        <taxon>Craniata</taxon>
        <taxon>Vertebrata</taxon>
        <taxon>Euteleostomi</taxon>
        <taxon>Amphibia</taxon>
        <taxon>Batrachia</taxon>
        <taxon>Anura</taxon>
        <taxon>Neobatrachia</taxon>
        <taxon>Hyloidea</taxon>
        <taxon>Eleutherodactylidae</taxon>
        <taxon>Eleutherodactylinae</taxon>
        <taxon>Eleutherodactylus</taxon>
        <taxon>Eleutherodactylus</taxon>
    </lineage>
</organism>
<evidence type="ECO:0000313" key="5">
    <source>
        <dbReference type="EMBL" id="KAG9460887.1"/>
    </source>
</evidence>
<keyword evidence="6" id="KW-1185">Reference proteome</keyword>
<name>A0A8J6E5P9_ELECQ</name>
<evidence type="ECO:0000256" key="2">
    <source>
        <dbReference type="ARBA" id="ARBA00007925"/>
    </source>
</evidence>
<keyword evidence="4" id="KW-0539">Nucleus</keyword>
<feature type="non-terminal residue" evidence="5">
    <location>
        <position position="1"/>
    </location>
</feature>
<comment type="subcellular location">
    <subcellularLocation>
        <location evidence="1">Nucleus</location>
    </subcellularLocation>
</comment>
<comment type="caution">
    <text evidence="5">The sequence shown here is derived from an EMBL/GenBank/DDBJ whole genome shotgun (WGS) entry which is preliminary data.</text>
</comment>
<dbReference type="GO" id="GO:0005634">
    <property type="term" value="C:nucleus"/>
    <property type="evidence" value="ECO:0007669"/>
    <property type="project" value="UniProtKB-SubCell"/>
</dbReference>
<dbReference type="PANTHER" id="PTHR13489">
    <property type="entry name" value="MINI-CHROMOSOME MAINTENANCE COMPLEX-BINDING PROTEIN"/>
    <property type="match status" value="1"/>
</dbReference>
<proteinExistence type="inferred from homology"/>